<dbReference type="Proteomes" id="UP000828048">
    <property type="component" value="Chromosome 10"/>
</dbReference>
<evidence type="ECO:0000313" key="2">
    <source>
        <dbReference type="Proteomes" id="UP000828048"/>
    </source>
</evidence>
<protein>
    <submittedName>
        <fullName evidence="1">Uncharacterized protein</fullName>
    </submittedName>
</protein>
<accession>A0ACB7XF52</accession>
<organism evidence="1 2">
    <name type="scientific">Vaccinium darrowii</name>
    <dbReference type="NCBI Taxonomy" id="229202"/>
    <lineage>
        <taxon>Eukaryota</taxon>
        <taxon>Viridiplantae</taxon>
        <taxon>Streptophyta</taxon>
        <taxon>Embryophyta</taxon>
        <taxon>Tracheophyta</taxon>
        <taxon>Spermatophyta</taxon>
        <taxon>Magnoliopsida</taxon>
        <taxon>eudicotyledons</taxon>
        <taxon>Gunneridae</taxon>
        <taxon>Pentapetalae</taxon>
        <taxon>asterids</taxon>
        <taxon>Ericales</taxon>
        <taxon>Ericaceae</taxon>
        <taxon>Vaccinioideae</taxon>
        <taxon>Vaccinieae</taxon>
        <taxon>Vaccinium</taxon>
    </lineage>
</organism>
<comment type="caution">
    <text evidence="1">The sequence shown here is derived from an EMBL/GenBank/DDBJ whole genome shotgun (WGS) entry which is preliminary data.</text>
</comment>
<proteinExistence type="predicted"/>
<keyword evidence="2" id="KW-1185">Reference proteome</keyword>
<sequence length="353" mass="39822">MRDIQEGECSKNSKLIKVQPSSGNGWLLRSAVATLRRCISMAELKIRISNQNIQVSEVRSMGGRFVLITFPSPDSRDLIINNNIWDLWFSSITPWNGEPAGRERFTWLSCSGIPLHAWNTATFQKIGENWGTLMEIDSNTLKCSSFETSRILVSTTCHQKILQEIHLEVNSQVYPISVIEEDSLRSPWPCPIPSTEVKDDDVANHFSTAVENSNLNQDMITMMDKFFIMHWECNLQVNASPCPKSDNEGVMVPKTNQNFQIENELHDTSILVVQDTYEQMDQNFINDRQTLQVPARSDPPLSPIAHFGVLSNYIGPSFGPAHVSSPGQILRPALQEVDSNLSESQSPRINEKF</sequence>
<evidence type="ECO:0000313" key="1">
    <source>
        <dbReference type="EMBL" id="KAH7839408.1"/>
    </source>
</evidence>
<name>A0ACB7XF52_9ERIC</name>
<gene>
    <name evidence="1" type="ORF">Vadar_003764</name>
</gene>
<dbReference type="EMBL" id="CM037160">
    <property type="protein sequence ID" value="KAH7839408.1"/>
    <property type="molecule type" value="Genomic_DNA"/>
</dbReference>
<reference evidence="1 2" key="1">
    <citation type="journal article" date="2021" name="Hortic Res">
        <title>High-quality reference genome and annotation aids understanding of berry development for evergreen blueberry (Vaccinium darrowii).</title>
        <authorList>
            <person name="Yu J."/>
            <person name="Hulse-Kemp A.M."/>
            <person name="Babiker E."/>
            <person name="Staton M."/>
        </authorList>
    </citation>
    <scope>NUCLEOTIDE SEQUENCE [LARGE SCALE GENOMIC DNA]</scope>
    <source>
        <strain evidence="2">cv. NJ 8807/NJ 8810</strain>
        <tissue evidence="1">Young leaf</tissue>
    </source>
</reference>